<evidence type="ECO:0000256" key="5">
    <source>
        <dbReference type="ARBA" id="ARBA00023157"/>
    </source>
</evidence>
<dbReference type="CDD" id="cd03020">
    <property type="entry name" value="DsbA_DsbC_DsbG"/>
    <property type="match status" value="1"/>
</dbReference>
<dbReference type="InterPro" id="IPR018950">
    <property type="entry name" value="DiS-bond_isomerase_DsbC/G_N"/>
</dbReference>
<dbReference type="PROSITE" id="PS51257">
    <property type="entry name" value="PROKAR_LIPOPROTEIN"/>
    <property type="match status" value="1"/>
</dbReference>
<evidence type="ECO:0000256" key="4">
    <source>
        <dbReference type="ARBA" id="ARBA00022764"/>
    </source>
</evidence>
<comment type="similarity">
    <text evidence="2">Belongs to the thioredoxin family. DsbC subfamily.</text>
</comment>
<feature type="domain" description="Thioredoxin" evidence="8">
    <location>
        <begin position="84"/>
        <end position="257"/>
    </location>
</feature>
<dbReference type="PROSITE" id="PS51352">
    <property type="entry name" value="THIOREDOXIN_2"/>
    <property type="match status" value="1"/>
</dbReference>
<dbReference type="InterPro" id="IPR036249">
    <property type="entry name" value="Thioredoxin-like_sf"/>
</dbReference>
<dbReference type="SUPFAM" id="SSF54423">
    <property type="entry name" value="DsbC/DsbG N-terminal domain-like"/>
    <property type="match status" value="1"/>
</dbReference>
<comment type="subcellular location">
    <subcellularLocation>
        <location evidence="1">Periplasm</location>
    </subcellularLocation>
</comment>
<dbReference type="EMBL" id="DQVE01000026">
    <property type="protein sequence ID" value="HIP98233.1"/>
    <property type="molecule type" value="Genomic_DNA"/>
</dbReference>
<accession>A0A9D0YPR3</accession>
<feature type="signal peptide" evidence="7">
    <location>
        <begin position="1"/>
        <end position="19"/>
    </location>
</feature>
<evidence type="ECO:0000256" key="3">
    <source>
        <dbReference type="ARBA" id="ARBA00022729"/>
    </source>
</evidence>
<dbReference type="InterPro" id="IPR012336">
    <property type="entry name" value="Thioredoxin-like_fold"/>
</dbReference>
<dbReference type="GO" id="GO:0042597">
    <property type="term" value="C:periplasmic space"/>
    <property type="evidence" value="ECO:0007669"/>
    <property type="project" value="UniProtKB-SubCell"/>
</dbReference>
<dbReference type="Gene3D" id="3.10.450.70">
    <property type="entry name" value="Disulphide bond isomerase, DsbC/G, N-terminal"/>
    <property type="match status" value="1"/>
</dbReference>
<name>A0A9D0YPR3_AQUAO</name>
<evidence type="ECO:0000313" key="9">
    <source>
        <dbReference type="EMBL" id="HIP98233.1"/>
    </source>
</evidence>
<sequence length="260" mass="29229">MIKKIIPALFLGLSPISFACPTVEHSQKVFNQLFKANLKVENIKKAPLKGLCEAVVSVGGQKVIFYTDESGRYLLLGRGPLVAILDTQTKEDLTQKELQELNKLSPNQLRELEKYVAFTYGKSGKVVYLFTDPECPFCQRLEPTLKKLADEGKIRVKVILFPLPFHTHAKEKSVAIVCRNIGWEGLTKDYWTSDKMEKLKGWQCQKGENFVEDSVEIGKKYGISGTPTIITQEGKKVVGALPEKMLVKELGLDEKKDNKP</sequence>
<dbReference type="InterPro" id="IPR009094">
    <property type="entry name" value="DiS-bond_isomerase_DsbC/G_N_sf"/>
</dbReference>
<keyword evidence="4" id="KW-0574">Periplasm</keyword>
<reference evidence="9" key="1">
    <citation type="journal article" date="2020" name="ISME J.">
        <title>Gammaproteobacteria mediating utilization of methyl-, sulfur- and petroleum organic compounds in deep ocean hydrothermal plumes.</title>
        <authorList>
            <person name="Zhou Z."/>
            <person name="Liu Y."/>
            <person name="Pan J."/>
            <person name="Cron B.R."/>
            <person name="Toner B.M."/>
            <person name="Anantharaman K."/>
            <person name="Breier J.A."/>
            <person name="Dick G.J."/>
            <person name="Li M."/>
        </authorList>
    </citation>
    <scope>NUCLEOTIDE SEQUENCE</scope>
    <source>
        <strain evidence="9">SZUA-1501</strain>
    </source>
</reference>
<evidence type="ECO:0000256" key="1">
    <source>
        <dbReference type="ARBA" id="ARBA00004418"/>
    </source>
</evidence>
<dbReference type="InterPro" id="IPR013766">
    <property type="entry name" value="Thioredoxin_domain"/>
</dbReference>
<organism evidence="9 10">
    <name type="scientific">Aquifex aeolicus</name>
    <dbReference type="NCBI Taxonomy" id="63363"/>
    <lineage>
        <taxon>Bacteria</taxon>
        <taxon>Pseudomonadati</taxon>
        <taxon>Aquificota</taxon>
        <taxon>Aquificia</taxon>
        <taxon>Aquificales</taxon>
        <taxon>Aquificaceae</taxon>
        <taxon>Aquifex</taxon>
    </lineage>
</organism>
<dbReference type="InterPro" id="IPR033954">
    <property type="entry name" value="DiS-bond_Isoase_DsbC/G"/>
</dbReference>
<dbReference type="AlphaFoldDB" id="A0A9D0YPR3"/>
<gene>
    <name evidence="9" type="ORF">EYH37_02545</name>
</gene>
<feature type="chain" id="PRO_5039410831" evidence="7">
    <location>
        <begin position="20"/>
        <end position="260"/>
    </location>
</feature>
<evidence type="ECO:0000259" key="8">
    <source>
        <dbReference type="PROSITE" id="PS51352"/>
    </source>
</evidence>
<evidence type="ECO:0000256" key="6">
    <source>
        <dbReference type="ARBA" id="ARBA00023284"/>
    </source>
</evidence>
<dbReference type="Pfam" id="PF10411">
    <property type="entry name" value="DsbC_N"/>
    <property type="match status" value="1"/>
</dbReference>
<keyword evidence="5" id="KW-1015">Disulfide bond</keyword>
<dbReference type="Pfam" id="PF13098">
    <property type="entry name" value="Thioredoxin_2"/>
    <property type="match status" value="1"/>
</dbReference>
<dbReference type="Gene3D" id="3.40.30.10">
    <property type="entry name" value="Glutaredoxin"/>
    <property type="match status" value="1"/>
</dbReference>
<protein>
    <submittedName>
        <fullName evidence="9">DsbC family protein</fullName>
    </submittedName>
</protein>
<dbReference type="InterPro" id="IPR051470">
    <property type="entry name" value="Thiol:disulfide_interchange"/>
</dbReference>
<dbReference type="PANTHER" id="PTHR35272:SF3">
    <property type="entry name" value="THIOL:DISULFIDE INTERCHANGE PROTEIN DSBC"/>
    <property type="match status" value="1"/>
</dbReference>
<dbReference type="SUPFAM" id="SSF52833">
    <property type="entry name" value="Thioredoxin-like"/>
    <property type="match status" value="1"/>
</dbReference>
<dbReference type="PANTHER" id="PTHR35272">
    <property type="entry name" value="THIOL:DISULFIDE INTERCHANGE PROTEIN DSBC-RELATED"/>
    <property type="match status" value="1"/>
</dbReference>
<keyword evidence="3 7" id="KW-0732">Signal</keyword>
<dbReference type="Proteomes" id="UP000606463">
    <property type="component" value="Unassembled WGS sequence"/>
</dbReference>
<evidence type="ECO:0000256" key="2">
    <source>
        <dbReference type="ARBA" id="ARBA00009813"/>
    </source>
</evidence>
<evidence type="ECO:0000256" key="7">
    <source>
        <dbReference type="SAM" id="SignalP"/>
    </source>
</evidence>
<proteinExistence type="inferred from homology"/>
<keyword evidence="6" id="KW-0676">Redox-active center</keyword>
<evidence type="ECO:0000313" key="10">
    <source>
        <dbReference type="Proteomes" id="UP000606463"/>
    </source>
</evidence>
<comment type="caution">
    <text evidence="9">The sequence shown here is derived from an EMBL/GenBank/DDBJ whole genome shotgun (WGS) entry which is preliminary data.</text>
</comment>